<proteinExistence type="predicted"/>
<protein>
    <submittedName>
        <fullName evidence="1">Uncharacterized protein</fullName>
    </submittedName>
</protein>
<dbReference type="EMBL" id="MU275839">
    <property type="protein sequence ID" value="KAI0053522.1"/>
    <property type="molecule type" value="Genomic_DNA"/>
</dbReference>
<gene>
    <name evidence="1" type="ORF">FA95DRAFT_1600673</name>
</gene>
<organism evidence="1 2">
    <name type="scientific">Auriscalpium vulgare</name>
    <dbReference type="NCBI Taxonomy" id="40419"/>
    <lineage>
        <taxon>Eukaryota</taxon>
        <taxon>Fungi</taxon>
        <taxon>Dikarya</taxon>
        <taxon>Basidiomycota</taxon>
        <taxon>Agaricomycotina</taxon>
        <taxon>Agaricomycetes</taxon>
        <taxon>Russulales</taxon>
        <taxon>Auriscalpiaceae</taxon>
        <taxon>Auriscalpium</taxon>
    </lineage>
</organism>
<keyword evidence="2" id="KW-1185">Reference proteome</keyword>
<sequence>MSSIRDLARPHHASPGYPANPGYPSTLVSASSTSVPATPLVQPTHNAHRSPATSLQTSLLSPPSSFHKRLLMPTVRPPRSPSRSTPASPVLTAKSPRIKPTTSKRIRSRSASSSTASPDFSAAKDLTLEWFGRASKFDIVHDTLELEGFQIYAVEKWYVYTPSHPSNTPSDLSRNPRVTERTRPVITLAVFTGDPTHKITVTAFTPSSHLNPTDAQLEWDRVLRDLRQAGARPRETEHGTLMVTSLANFRSDYTIVHIPSGFFLEARERLYTNINLLRMGCSGRMALTLEEPGDTTKDRFIGMYHMDDKIRASELFCVTILELVKLIQAALSLFGMFDSNSEERDGLLCDVTVDGIQRWVTDIGEPSMGVEPTERVADPTVVCALLSHVAVVRNKLYALGFGQYIPKDPFLDPQRFLQAIANFQASRLFTGLPSTTQGTPILQSTAPHSTQGLAGLVPVIGAAQPILTDDILSAIDVAYDKSRTTESYKVHRVLLNKLDDSTQHVMTEPTADMTVFIRFVQGRASKDGVPSLRWLWSGRAEALGRKGKDKDGVGKDGGRERIWSDGEEEERERVDRERDGPGEDFSTGEENDYKVWSSKRVQRKLESWTGLNRGKKQSADFSARSGHKSHGHHHHHSHSHVQAYDMFHNGHGQSPVPQVVVSRDGEDDEILSSGQVSPISETHNLLGVALPTAESSTVNLSDYDRRVSEFNHRRPLKGTQFRMTSWSDPRSALDTLPDDASARSGSVSDGFEAMRGAHHAREETIRPGDESSRKIRLSGGLKRRRSFDDASALRHSRILPLDRMKIDVDLCGQLLIMQRREKHLAGVVSTLEILTSILSQTNARLRSDYDAHIDNVGAADARTKVIAEVESARGKVATVLQETRALAYETSQFNVPDLWHAVAPQRHKVLALRQKVFDTGRRAPGVYGRFSRLQWTLDGAGRLVDRMGQTVDDAAEEVGMPEMFEDEDEDIGGGERAAAKPAPSWLLKMFASWGTRWKKGPAKDGGAEGKADGHGDGLEAGASASASGTALSTDGDGAGLRERAPSADAESDARAPSPSPSPNVASPDISD</sequence>
<accession>A0ACB8SBD3</accession>
<name>A0ACB8SBD3_9AGAM</name>
<reference evidence="1" key="2">
    <citation type="journal article" date="2022" name="New Phytol.">
        <title>Evolutionary transition to the ectomycorrhizal habit in the genomes of a hyperdiverse lineage of mushroom-forming fungi.</title>
        <authorList>
            <person name="Looney B."/>
            <person name="Miyauchi S."/>
            <person name="Morin E."/>
            <person name="Drula E."/>
            <person name="Courty P.E."/>
            <person name="Kohler A."/>
            <person name="Kuo A."/>
            <person name="LaButti K."/>
            <person name="Pangilinan J."/>
            <person name="Lipzen A."/>
            <person name="Riley R."/>
            <person name="Andreopoulos W."/>
            <person name="He G."/>
            <person name="Johnson J."/>
            <person name="Nolan M."/>
            <person name="Tritt A."/>
            <person name="Barry K.W."/>
            <person name="Grigoriev I.V."/>
            <person name="Nagy L.G."/>
            <person name="Hibbett D."/>
            <person name="Henrissat B."/>
            <person name="Matheny P.B."/>
            <person name="Labbe J."/>
            <person name="Martin F.M."/>
        </authorList>
    </citation>
    <scope>NUCLEOTIDE SEQUENCE</scope>
    <source>
        <strain evidence="1">FP105234-sp</strain>
    </source>
</reference>
<evidence type="ECO:0000313" key="1">
    <source>
        <dbReference type="EMBL" id="KAI0053522.1"/>
    </source>
</evidence>
<comment type="caution">
    <text evidence="1">The sequence shown here is derived from an EMBL/GenBank/DDBJ whole genome shotgun (WGS) entry which is preliminary data.</text>
</comment>
<dbReference type="Proteomes" id="UP000814033">
    <property type="component" value="Unassembled WGS sequence"/>
</dbReference>
<evidence type="ECO:0000313" key="2">
    <source>
        <dbReference type="Proteomes" id="UP000814033"/>
    </source>
</evidence>
<reference evidence="1" key="1">
    <citation type="submission" date="2021-02" db="EMBL/GenBank/DDBJ databases">
        <authorList>
            <consortium name="DOE Joint Genome Institute"/>
            <person name="Ahrendt S."/>
            <person name="Looney B.P."/>
            <person name="Miyauchi S."/>
            <person name="Morin E."/>
            <person name="Drula E."/>
            <person name="Courty P.E."/>
            <person name="Chicoki N."/>
            <person name="Fauchery L."/>
            <person name="Kohler A."/>
            <person name="Kuo A."/>
            <person name="Labutti K."/>
            <person name="Pangilinan J."/>
            <person name="Lipzen A."/>
            <person name="Riley R."/>
            <person name="Andreopoulos W."/>
            <person name="He G."/>
            <person name="Johnson J."/>
            <person name="Barry K.W."/>
            <person name="Grigoriev I.V."/>
            <person name="Nagy L."/>
            <person name="Hibbett D."/>
            <person name="Henrissat B."/>
            <person name="Matheny P.B."/>
            <person name="Labbe J."/>
            <person name="Martin F."/>
        </authorList>
    </citation>
    <scope>NUCLEOTIDE SEQUENCE</scope>
    <source>
        <strain evidence="1">FP105234-sp</strain>
    </source>
</reference>